<dbReference type="GO" id="GO:0005730">
    <property type="term" value="C:nucleolus"/>
    <property type="evidence" value="ECO:0007669"/>
    <property type="project" value="UniProtKB-SubCell"/>
</dbReference>
<evidence type="ECO:0000256" key="4">
    <source>
        <dbReference type="ARBA" id="ARBA00023242"/>
    </source>
</evidence>
<accession>A0ABD0XZK9</accession>
<protein>
    <recommendedName>
        <fullName evidence="6">NOC3-like protein</fullName>
    </recommendedName>
    <alternativeName>
        <fullName evidence="5">Nucleolar complex-associated protein 3-like protein</fullName>
    </alternativeName>
</protein>
<evidence type="ECO:0000256" key="6">
    <source>
        <dbReference type="ARBA" id="ARBA00032937"/>
    </source>
</evidence>
<dbReference type="PANTHER" id="PTHR14428">
    <property type="entry name" value="NUCLEOLAR COMPLEX PROTEIN 3"/>
    <property type="match status" value="1"/>
</dbReference>
<dbReference type="SUPFAM" id="SSF48371">
    <property type="entry name" value="ARM repeat"/>
    <property type="match status" value="1"/>
</dbReference>
<dbReference type="AlphaFoldDB" id="A0ABD0XZK9"/>
<organism evidence="11 12">
    <name type="scientific">Ranatra chinensis</name>
    <dbReference type="NCBI Taxonomy" id="642074"/>
    <lineage>
        <taxon>Eukaryota</taxon>
        <taxon>Metazoa</taxon>
        <taxon>Ecdysozoa</taxon>
        <taxon>Arthropoda</taxon>
        <taxon>Hexapoda</taxon>
        <taxon>Insecta</taxon>
        <taxon>Pterygota</taxon>
        <taxon>Neoptera</taxon>
        <taxon>Paraneoptera</taxon>
        <taxon>Hemiptera</taxon>
        <taxon>Heteroptera</taxon>
        <taxon>Panheteroptera</taxon>
        <taxon>Nepomorpha</taxon>
        <taxon>Nepidae</taxon>
        <taxon>Ranatrinae</taxon>
        <taxon>Ranatra</taxon>
    </lineage>
</organism>
<evidence type="ECO:0000313" key="12">
    <source>
        <dbReference type="Proteomes" id="UP001558652"/>
    </source>
</evidence>
<evidence type="ECO:0000256" key="3">
    <source>
        <dbReference type="ARBA" id="ARBA00023054"/>
    </source>
</evidence>
<comment type="similarity">
    <text evidence="2">Belongs to the CBF/MAK21 family.</text>
</comment>
<proteinExistence type="inferred from homology"/>
<gene>
    <name evidence="11" type="ORF">AAG570_005030</name>
</gene>
<feature type="coiled-coil region" evidence="7">
    <location>
        <begin position="416"/>
        <end position="455"/>
    </location>
</feature>
<dbReference type="Pfam" id="PF07540">
    <property type="entry name" value="NOC3p"/>
    <property type="match status" value="1"/>
</dbReference>
<evidence type="ECO:0000259" key="10">
    <source>
        <dbReference type="Pfam" id="PF07540"/>
    </source>
</evidence>
<evidence type="ECO:0000256" key="5">
    <source>
        <dbReference type="ARBA" id="ARBA00032701"/>
    </source>
</evidence>
<dbReference type="InterPro" id="IPR011501">
    <property type="entry name" value="Noc3_N"/>
</dbReference>
<evidence type="ECO:0000256" key="7">
    <source>
        <dbReference type="SAM" id="Coils"/>
    </source>
</evidence>
<dbReference type="InterPro" id="IPR005612">
    <property type="entry name" value="CCAAT-binding_factor"/>
</dbReference>
<dbReference type="EMBL" id="JBFDAA010000017">
    <property type="protein sequence ID" value="KAL1116558.1"/>
    <property type="molecule type" value="Genomic_DNA"/>
</dbReference>
<reference evidence="11 12" key="1">
    <citation type="submission" date="2024-07" db="EMBL/GenBank/DDBJ databases">
        <title>Chromosome-level genome assembly of the water stick insect Ranatra chinensis (Heteroptera: Nepidae).</title>
        <authorList>
            <person name="Liu X."/>
        </authorList>
    </citation>
    <scope>NUCLEOTIDE SEQUENCE [LARGE SCALE GENOMIC DNA]</scope>
    <source>
        <strain evidence="11">Cailab_2021Rc</strain>
        <tissue evidence="11">Muscle</tissue>
    </source>
</reference>
<evidence type="ECO:0000256" key="1">
    <source>
        <dbReference type="ARBA" id="ARBA00004604"/>
    </source>
</evidence>
<keyword evidence="3 7" id="KW-0175">Coiled coil</keyword>
<keyword evidence="4" id="KW-0539">Nucleus</keyword>
<dbReference type="Proteomes" id="UP001558652">
    <property type="component" value="Unassembled WGS sequence"/>
</dbReference>
<comment type="caution">
    <text evidence="11">The sequence shown here is derived from an EMBL/GenBank/DDBJ whole genome shotgun (WGS) entry which is preliminary data.</text>
</comment>
<feature type="domain" description="CCAAT-binding factor" evidence="9">
    <location>
        <begin position="520"/>
        <end position="674"/>
    </location>
</feature>
<name>A0ABD0XZK9_9HEMI</name>
<feature type="domain" description="Nucleolar complex-associated protein 3 N-terminal" evidence="10">
    <location>
        <begin position="179"/>
        <end position="272"/>
    </location>
</feature>
<sequence>MKSTNKQPQAEPPVDGEEDEAEDECTGEDMLEMMDPEDAEFLKQAVAGNSYSMFSGLQIGYILNFYSEKRKNTDEDIEDEYEKGLEGMETKRMRHLLPIKSDTGIIRRAMFEEQEDAMEEEQAAQPSEPEDKKIKDTFSDKKKLKDTGIEDTLADKDLTRPVSVVEMVAWRREAVAKCKFRIGVLASSLLEDPEANIVNLTRLLELWDEWRPETSVTLKKLLATSLLEVFKDILPAYQIKHDDQAGAGVKLKKDTRMLQTYEKRLLKGYKTYLTRLEKMASKLYRRKGDTREVTGREVALGELAVDCLGQLLCAHPYFNYSANIVQLLTPYLDNSRPSVRTVVTSAFTEVFRQDKRGDITLQIVRRINDLVKKRKHVVKREVVSVLSSLQLIDLNLDDPKKAEAEHKKALAKKKRIMNLSKREKKKKKRLEEVEKELLETKAEENKNRRESVLTEVTKYVFTVYFRMLKTAPSCGLVGEALRGISKFAHCINLDFYEDLVMLLNRLMQSEGANLRLSERLHCQSTVFTILSGHGEAFNIDPNKFYGHLYSTMIQMDAARTKNELIEVLVDCLCKVILGRRKKLTRQQLLAFIKRTATISLYHTHPTVLALLAILKQIFQYQRSVDSLLEVDATTGQGVFLPQLDDPEHCNATSTSLFELAALRRHYHPTVRKMACHIAAGVPATGDHSLPADVAKM</sequence>
<dbReference type="InterPro" id="IPR016903">
    <property type="entry name" value="Nucleolar_cplx-assoc_3"/>
</dbReference>
<feature type="region of interest" description="Disordered" evidence="8">
    <location>
        <begin position="114"/>
        <end position="137"/>
    </location>
</feature>
<feature type="compositionally biased region" description="Acidic residues" evidence="8">
    <location>
        <begin position="14"/>
        <end position="29"/>
    </location>
</feature>
<comment type="subcellular location">
    <subcellularLocation>
        <location evidence="1">Nucleus</location>
        <location evidence="1">Nucleolus</location>
    </subcellularLocation>
</comment>
<dbReference type="Pfam" id="PF03914">
    <property type="entry name" value="CBF"/>
    <property type="match status" value="1"/>
</dbReference>
<dbReference type="InterPro" id="IPR016024">
    <property type="entry name" value="ARM-type_fold"/>
</dbReference>
<feature type="region of interest" description="Disordered" evidence="8">
    <location>
        <begin position="1"/>
        <end position="29"/>
    </location>
</feature>
<keyword evidence="12" id="KW-1185">Reference proteome</keyword>
<evidence type="ECO:0000256" key="8">
    <source>
        <dbReference type="SAM" id="MobiDB-lite"/>
    </source>
</evidence>
<evidence type="ECO:0000313" key="11">
    <source>
        <dbReference type="EMBL" id="KAL1116558.1"/>
    </source>
</evidence>
<dbReference type="PANTHER" id="PTHR14428:SF5">
    <property type="entry name" value="NUCLEOLAR COMPLEX PROTEIN 3 HOMOLOG"/>
    <property type="match status" value="1"/>
</dbReference>
<evidence type="ECO:0000256" key="2">
    <source>
        <dbReference type="ARBA" id="ARBA00007797"/>
    </source>
</evidence>
<evidence type="ECO:0000259" key="9">
    <source>
        <dbReference type="Pfam" id="PF03914"/>
    </source>
</evidence>